<evidence type="ECO:0000256" key="15">
    <source>
        <dbReference type="ARBA" id="ARBA00051245"/>
    </source>
</evidence>
<dbReference type="PANTHER" id="PTHR32309">
    <property type="entry name" value="TYROSINE-PROTEIN KINASE"/>
    <property type="match status" value="1"/>
</dbReference>
<keyword evidence="20" id="KW-1185">Reference proteome</keyword>
<dbReference type="InterPro" id="IPR050445">
    <property type="entry name" value="Bact_polysacc_biosynth/exp"/>
</dbReference>
<dbReference type="PANTHER" id="PTHR32309:SF13">
    <property type="entry name" value="FERRIC ENTEROBACTIN TRANSPORT PROTEIN FEPE"/>
    <property type="match status" value="1"/>
</dbReference>
<proteinExistence type="inferred from homology"/>
<evidence type="ECO:0000256" key="7">
    <source>
        <dbReference type="ARBA" id="ARBA00022679"/>
    </source>
</evidence>
<evidence type="ECO:0000256" key="4">
    <source>
        <dbReference type="ARBA" id="ARBA00011903"/>
    </source>
</evidence>
<dbReference type="OrthoDB" id="230260at2"/>
<dbReference type="SUPFAM" id="SSF52540">
    <property type="entry name" value="P-loop containing nucleoside triphosphate hydrolases"/>
    <property type="match status" value="1"/>
</dbReference>
<keyword evidence="12 16" id="KW-1133">Transmembrane helix</keyword>
<dbReference type="GO" id="GO:0005886">
    <property type="term" value="C:plasma membrane"/>
    <property type="evidence" value="ECO:0007669"/>
    <property type="project" value="UniProtKB-SubCell"/>
</dbReference>
<name>A0A558QXU6_9SPHN</name>
<evidence type="ECO:0000256" key="6">
    <source>
        <dbReference type="ARBA" id="ARBA00022519"/>
    </source>
</evidence>
<dbReference type="InterPro" id="IPR025669">
    <property type="entry name" value="AAA_dom"/>
</dbReference>
<evidence type="ECO:0000256" key="11">
    <source>
        <dbReference type="ARBA" id="ARBA00022840"/>
    </source>
</evidence>
<dbReference type="CDD" id="cd05387">
    <property type="entry name" value="BY-kinase"/>
    <property type="match status" value="1"/>
</dbReference>
<comment type="caution">
    <text evidence="19">The sequence shown here is derived from an EMBL/GenBank/DDBJ whole genome shotgun (WGS) entry which is preliminary data.</text>
</comment>
<dbReference type="Gene3D" id="3.40.50.300">
    <property type="entry name" value="P-loop containing nucleotide triphosphate hydrolases"/>
    <property type="match status" value="1"/>
</dbReference>
<evidence type="ECO:0000259" key="17">
    <source>
        <dbReference type="Pfam" id="PF02706"/>
    </source>
</evidence>
<evidence type="ECO:0000256" key="3">
    <source>
        <dbReference type="ARBA" id="ARBA00008883"/>
    </source>
</evidence>
<evidence type="ECO:0000256" key="16">
    <source>
        <dbReference type="SAM" id="Phobius"/>
    </source>
</evidence>
<evidence type="ECO:0000313" key="20">
    <source>
        <dbReference type="Proteomes" id="UP000318681"/>
    </source>
</evidence>
<comment type="similarity">
    <text evidence="3">Belongs to the etk/wzc family.</text>
</comment>
<dbReference type="EMBL" id="VNIM01000075">
    <property type="protein sequence ID" value="TVV71974.1"/>
    <property type="molecule type" value="Genomic_DNA"/>
</dbReference>
<evidence type="ECO:0000256" key="13">
    <source>
        <dbReference type="ARBA" id="ARBA00023136"/>
    </source>
</evidence>
<evidence type="ECO:0000259" key="18">
    <source>
        <dbReference type="Pfam" id="PF13614"/>
    </source>
</evidence>
<gene>
    <name evidence="19" type="ORF">FOY91_15700</name>
</gene>
<sequence>MNAEHGKGETIMEIGTTDAVRPSADRDETTLLDLRQIALTIRRRLWWVMAVVAIVLGLTVVAYMLVPRRYSATATVALDRQVEELVAQPKGDGTLPTDSPSVDTEVQVLTSPRLTGEVVDALNLGRRAGFGQPDDGTVVPPEQARQRAVRRLMSGLSAKRVGTSYAIAVSYAAPDPALSAAIVNRTIDQYVDDQRTGRVGDRDRETMLLRERMGKLRSDVIAAEAAVARYRAATNLIDVQKDSTATQQEISILNTQLATAAADRAAAVARLNAGVGADASPVIGALRAQQAQLSAQRAELAGRYGPLHPDLAKIDRSLTDVNASIGKESDRIRQGLAAEARVAEGRAGAIRSALSSAEGGLMAGNNASVQLNELLRTAESARTLYQSLLDRYQQSVAGQGTERSRSSVVAYALVPTGHTFPNPAVFGVAGLMAALIAAGAVVLVLELLESGFKSRRDVESKLGLPVLGNVPDLATIPGVSYSRRDPLGPPDYLVENEASVFGEAFRSIRNGAHIEQGERGIRSLAVCSALPNEGKTTTAICLARSAAMAGLKTVLIDCDLRRRASSRSMAAEAQKGLTDLLKGDATFDEVAVRDASSDAWVLPQGDGKSGYDLITQSAMQTLIDTLAGRFDLVVLDTAPVLPLAEARAVAAMADGVLLVTRWRKTPVQAAKLATDLLGRAGARIVGVALTRVNLKEQARAGDGDEMIYYNQFAGYYS</sequence>
<evidence type="ECO:0000256" key="8">
    <source>
        <dbReference type="ARBA" id="ARBA00022692"/>
    </source>
</evidence>
<feature type="transmembrane region" description="Helical" evidence="16">
    <location>
        <begin position="45"/>
        <end position="66"/>
    </location>
</feature>
<comment type="subcellular location">
    <subcellularLocation>
        <location evidence="1">Cell inner membrane</location>
        <topology evidence="1">Multi-pass membrane protein</topology>
    </subcellularLocation>
</comment>
<evidence type="ECO:0000256" key="2">
    <source>
        <dbReference type="ARBA" id="ARBA00007316"/>
    </source>
</evidence>
<evidence type="ECO:0000256" key="5">
    <source>
        <dbReference type="ARBA" id="ARBA00022475"/>
    </source>
</evidence>
<dbReference type="InterPro" id="IPR003856">
    <property type="entry name" value="LPS_length_determ_N"/>
</dbReference>
<evidence type="ECO:0000256" key="14">
    <source>
        <dbReference type="ARBA" id="ARBA00023137"/>
    </source>
</evidence>
<feature type="transmembrane region" description="Helical" evidence="16">
    <location>
        <begin position="424"/>
        <end position="448"/>
    </location>
</feature>
<dbReference type="GO" id="GO:0004713">
    <property type="term" value="F:protein tyrosine kinase activity"/>
    <property type="evidence" value="ECO:0007669"/>
    <property type="project" value="TreeGrafter"/>
</dbReference>
<evidence type="ECO:0000256" key="12">
    <source>
        <dbReference type="ARBA" id="ARBA00022989"/>
    </source>
</evidence>
<accession>A0A558QXU6</accession>
<comment type="similarity">
    <text evidence="2">Belongs to the CpsD/CapB family.</text>
</comment>
<keyword evidence="10" id="KW-0418">Kinase</keyword>
<feature type="domain" description="AAA" evidence="18">
    <location>
        <begin position="534"/>
        <end position="661"/>
    </location>
</feature>
<dbReference type="AlphaFoldDB" id="A0A558QXU6"/>
<comment type="catalytic activity">
    <reaction evidence="15">
        <text>L-tyrosyl-[protein] + ATP = O-phospho-L-tyrosyl-[protein] + ADP + H(+)</text>
        <dbReference type="Rhea" id="RHEA:10596"/>
        <dbReference type="Rhea" id="RHEA-COMP:10136"/>
        <dbReference type="Rhea" id="RHEA-COMP:20101"/>
        <dbReference type="ChEBI" id="CHEBI:15378"/>
        <dbReference type="ChEBI" id="CHEBI:30616"/>
        <dbReference type="ChEBI" id="CHEBI:46858"/>
        <dbReference type="ChEBI" id="CHEBI:61978"/>
        <dbReference type="ChEBI" id="CHEBI:456216"/>
        <dbReference type="EC" id="2.7.10.2"/>
    </reaction>
</comment>
<dbReference type="Proteomes" id="UP000318681">
    <property type="component" value="Unassembled WGS sequence"/>
</dbReference>
<protein>
    <recommendedName>
        <fullName evidence="4">non-specific protein-tyrosine kinase</fullName>
        <ecNumber evidence="4">2.7.10.2</ecNumber>
    </recommendedName>
</protein>
<keyword evidence="11" id="KW-0067">ATP-binding</keyword>
<feature type="domain" description="Polysaccharide chain length determinant N-terminal" evidence="17">
    <location>
        <begin position="32"/>
        <end position="122"/>
    </location>
</feature>
<evidence type="ECO:0000256" key="10">
    <source>
        <dbReference type="ARBA" id="ARBA00022777"/>
    </source>
</evidence>
<reference evidence="19 20" key="1">
    <citation type="submission" date="2019-07" db="EMBL/GenBank/DDBJ databases">
        <title>Sphingomonas solaris sp. nov., isolated from a solar panel from Boston, Massachusetts.</title>
        <authorList>
            <person name="Tanner K."/>
            <person name="Pascual J."/>
            <person name="Mancuso C."/>
            <person name="Pereto J."/>
            <person name="Khalil A."/>
            <person name="Vilanova C."/>
        </authorList>
    </citation>
    <scope>NUCLEOTIDE SEQUENCE [LARGE SCALE GENOMIC DNA]</scope>
    <source>
        <strain evidence="19 20">R4DWN</strain>
    </source>
</reference>
<keyword evidence="6" id="KW-0997">Cell inner membrane</keyword>
<evidence type="ECO:0000256" key="1">
    <source>
        <dbReference type="ARBA" id="ARBA00004429"/>
    </source>
</evidence>
<dbReference type="EC" id="2.7.10.2" evidence="4"/>
<dbReference type="InterPro" id="IPR005702">
    <property type="entry name" value="Wzc-like_C"/>
</dbReference>
<dbReference type="Pfam" id="PF02706">
    <property type="entry name" value="Wzz"/>
    <property type="match status" value="1"/>
</dbReference>
<organism evidence="19 20">
    <name type="scientific">Alterirhizorhabdus solaris</name>
    <dbReference type="NCBI Taxonomy" id="2529389"/>
    <lineage>
        <taxon>Bacteria</taxon>
        <taxon>Pseudomonadati</taxon>
        <taxon>Pseudomonadota</taxon>
        <taxon>Alphaproteobacteria</taxon>
        <taxon>Sphingomonadales</taxon>
        <taxon>Rhizorhabdaceae</taxon>
        <taxon>Alterirhizorhabdus</taxon>
    </lineage>
</organism>
<dbReference type="InterPro" id="IPR027417">
    <property type="entry name" value="P-loop_NTPase"/>
</dbReference>
<keyword evidence="7" id="KW-0808">Transferase</keyword>
<keyword evidence="13 16" id="KW-0472">Membrane</keyword>
<keyword evidence="5" id="KW-1003">Cell membrane</keyword>
<keyword evidence="8 16" id="KW-0812">Transmembrane</keyword>
<keyword evidence="14" id="KW-0829">Tyrosine-protein kinase</keyword>
<evidence type="ECO:0000313" key="19">
    <source>
        <dbReference type="EMBL" id="TVV71974.1"/>
    </source>
</evidence>
<keyword evidence="9" id="KW-0547">Nucleotide-binding</keyword>
<evidence type="ECO:0000256" key="9">
    <source>
        <dbReference type="ARBA" id="ARBA00022741"/>
    </source>
</evidence>
<dbReference type="Pfam" id="PF13614">
    <property type="entry name" value="AAA_31"/>
    <property type="match status" value="1"/>
</dbReference>